<evidence type="ECO:0000256" key="2">
    <source>
        <dbReference type="ARBA" id="ARBA00022448"/>
    </source>
</evidence>
<dbReference type="PROSITE" id="PS00211">
    <property type="entry name" value="ABC_TRANSPORTER_1"/>
    <property type="match status" value="1"/>
</dbReference>
<dbReference type="Pfam" id="PF14510">
    <property type="entry name" value="ABC_trans_N"/>
    <property type="match status" value="1"/>
</dbReference>
<dbReference type="EMBL" id="JADCTT010000003">
    <property type="protein sequence ID" value="KAF9754890.1"/>
    <property type="molecule type" value="Genomic_DNA"/>
</dbReference>
<dbReference type="GO" id="GO:0016020">
    <property type="term" value="C:membrane"/>
    <property type="evidence" value="ECO:0007669"/>
    <property type="project" value="UniProtKB-SubCell"/>
</dbReference>
<dbReference type="GO" id="GO:0016887">
    <property type="term" value="F:ATP hydrolysis activity"/>
    <property type="evidence" value="ECO:0007669"/>
    <property type="project" value="InterPro"/>
</dbReference>
<comment type="subcellular location">
    <subcellularLocation>
        <location evidence="1">Membrane</location>
        <topology evidence="1">Multi-pass membrane protein</topology>
    </subcellularLocation>
</comment>
<proteinExistence type="predicted"/>
<feature type="region of interest" description="Disordered" evidence="6">
    <location>
        <begin position="1"/>
        <end position="70"/>
    </location>
</feature>
<dbReference type="InterPro" id="IPR027417">
    <property type="entry name" value="P-loop_NTPase"/>
</dbReference>
<dbReference type="PROSITE" id="PS50893">
    <property type="entry name" value="ABC_TRANSPORTER_2"/>
    <property type="match status" value="1"/>
</dbReference>
<keyword evidence="4 7" id="KW-1133">Transmembrane helix</keyword>
<sequence length="650" mass="71508">MAAPTSEAVPAKENPTAEVKETTPDSATETTTKEEPPKTPKNKEDIEEVESSSPAETLGKGAENEDEDEIVEMRRRSSVVQALAKSYSRASGPAGGNPFLAGKDSPLNPNSDNFDGKEWAKAIVELVQQEGAAFRSTGVCFQHLNVHGYGESSDYQKDVANVWLSLAGMARGAVGSSSRQRINILQNFDGLVRNGEMLVVLGPPGSGCSTFLKTIAGELNGIYVDDGAYFNYQGMTAKEMHSHHRGEAIYTAEVDVHFPQLSVGDTLTFAARARQPRKLPQGLNRNEFADHLRDVVMAMFGITHTMNTNVGNEFIRGVSGGERKRVTISEAALSGAPLQCWDNSTRGLDSANAIEFCKTLRLQSELFRSTACVSIYQAPQSAYDCFDKATVLYEARERPSKVYSWKVFMLSQIIVELPWNSLMAAIMYFCWYYPVGLYNNAVPTDAVAERGALMFLFLLTFLLFTGTFSTLIIAGFETAENGANIANMLFMLTLLFCGVLAGPDSMPRFWIFMYRVSPFTYLVSGMLSTAVAGAPVICADNEFLSIIPPDGQTCQQYLNDYINGVAGSTLKIDQPHGGYLQTPLATEECQFCPMASTDAFLAGVNIDYKDRYRNFGIMWAYIIFNIFAALFVYWLARMPKKSGMTKKKQA</sequence>
<dbReference type="SUPFAM" id="SSF52540">
    <property type="entry name" value="P-loop containing nucleoside triphosphate hydrolases"/>
    <property type="match status" value="1"/>
</dbReference>
<dbReference type="GO" id="GO:0140359">
    <property type="term" value="F:ABC-type transporter activity"/>
    <property type="evidence" value="ECO:0007669"/>
    <property type="project" value="InterPro"/>
</dbReference>
<feature type="transmembrane region" description="Helical" evidence="7">
    <location>
        <begin position="453"/>
        <end position="476"/>
    </location>
</feature>
<dbReference type="Pfam" id="PF00005">
    <property type="entry name" value="ABC_tran"/>
    <property type="match status" value="1"/>
</dbReference>
<feature type="compositionally biased region" description="Basic and acidic residues" evidence="6">
    <location>
        <begin position="31"/>
        <end position="44"/>
    </location>
</feature>
<feature type="transmembrane region" description="Helical" evidence="7">
    <location>
        <begin position="617"/>
        <end position="636"/>
    </location>
</feature>
<evidence type="ECO:0000313" key="9">
    <source>
        <dbReference type="EMBL" id="KAF9754890.1"/>
    </source>
</evidence>
<dbReference type="AlphaFoldDB" id="A0A8H7TQ18"/>
<name>A0A8H7TQ18_BIOOC</name>
<evidence type="ECO:0000256" key="7">
    <source>
        <dbReference type="SAM" id="Phobius"/>
    </source>
</evidence>
<feature type="transmembrane region" description="Helical" evidence="7">
    <location>
        <begin position="419"/>
        <end position="441"/>
    </location>
</feature>
<dbReference type="Gene3D" id="3.40.50.300">
    <property type="entry name" value="P-loop containing nucleotide triphosphate hydrolases"/>
    <property type="match status" value="1"/>
</dbReference>
<evidence type="ECO:0000256" key="5">
    <source>
        <dbReference type="ARBA" id="ARBA00023136"/>
    </source>
</evidence>
<keyword evidence="2" id="KW-0813">Transport</keyword>
<feature type="transmembrane region" description="Helical" evidence="7">
    <location>
        <begin position="482"/>
        <end position="502"/>
    </location>
</feature>
<dbReference type="Proteomes" id="UP000616885">
    <property type="component" value="Unassembled WGS sequence"/>
</dbReference>
<keyword evidence="3 7" id="KW-0812">Transmembrane</keyword>
<keyword evidence="5 7" id="KW-0472">Membrane</keyword>
<dbReference type="InterPro" id="IPR013525">
    <property type="entry name" value="ABC2_TM"/>
</dbReference>
<dbReference type="GO" id="GO:0005524">
    <property type="term" value="F:ATP binding"/>
    <property type="evidence" value="ECO:0007669"/>
    <property type="project" value="InterPro"/>
</dbReference>
<dbReference type="InterPro" id="IPR017871">
    <property type="entry name" value="ABC_transporter-like_CS"/>
</dbReference>
<feature type="transmembrane region" description="Helical" evidence="7">
    <location>
        <begin position="514"/>
        <end position="537"/>
    </location>
</feature>
<dbReference type="PANTHER" id="PTHR19241">
    <property type="entry name" value="ATP-BINDING CASSETTE TRANSPORTER"/>
    <property type="match status" value="1"/>
</dbReference>
<reference evidence="9" key="1">
    <citation type="submission" date="2020-10" db="EMBL/GenBank/DDBJ databases">
        <title>High-Quality Genome Resource of Clonostachys rosea strain S41 by Oxford Nanopore Long-Read Sequencing.</title>
        <authorList>
            <person name="Wang H."/>
        </authorList>
    </citation>
    <scope>NUCLEOTIDE SEQUENCE</scope>
    <source>
        <strain evidence="9">S41</strain>
    </source>
</reference>
<evidence type="ECO:0000313" key="10">
    <source>
        <dbReference type="Proteomes" id="UP000616885"/>
    </source>
</evidence>
<protein>
    <recommendedName>
        <fullName evidence="8">ABC transporter domain-containing protein</fullName>
    </recommendedName>
</protein>
<accession>A0A8H7TQ18</accession>
<comment type="caution">
    <text evidence="9">The sequence shown here is derived from an EMBL/GenBank/DDBJ whole genome shotgun (WGS) entry which is preliminary data.</text>
</comment>
<evidence type="ECO:0000259" key="8">
    <source>
        <dbReference type="PROSITE" id="PS50893"/>
    </source>
</evidence>
<feature type="domain" description="ABC transporter" evidence="8">
    <location>
        <begin position="164"/>
        <end position="419"/>
    </location>
</feature>
<evidence type="ECO:0000256" key="3">
    <source>
        <dbReference type="ARBA" id="ARBA00022692"/>
    </source>
</evidence>
<dbReference type="InterPro" id="IPR003439">
    <property type="entry name" value="ABC_transporter-like_ATP-bd"/>
</dbReference>
<gene>
    <name evidence="9" type="ORF">IM811_010331</name>
</gene>
<evidence type="ECO:0000256" key="6">
    <source>
        <dbReference type="SAM" id="MobiDB-lite"/>
    </source>
</evidence>
<organism evidence="9 10">
    <name type="scientific">Bionectria ochroleuca</name>
    <name type="common">Gliocladium roseum</name>
    <dbReference type="NCBI Taxonomy" id="29856"/>
    <lineage>
        <taxon>Eukaryota</taxon>
        <taxon>Fungi</taxon>
        <taxon>Dikarya</taxon>
        <taxon>Ascomycota</taxon>
        <taxon>Pezizomycotina</taxon>
        <taxon>Sordariomycetes</taxon>
        <taxon>Hypocreomycetidae</taxon>
        <taxon>Hypocreales</taxon>
        <taxon>Bionectriaceae</taxon>
        <taxon>Clonostachys</taxon>
    </lineage>
</organism>
<feature type="region of interest" description="Disordered" evidence="6">
    <location>
        <begin position="87"/>
        <end position="106"/>
    </location>
</feature>
<evidence type="ECO:0000256" key="4">
    <source>
        <dbReference type="ARBA" id="ARBA00022989"/>
    </source>
</evidence>
<dbReference type="Pfam" id="PF01061">
    <property type="entry name" value="ABC2_membrane"/>
    <property type="match status" value="1"/>
</dbReference>
<evidence type="ECO:0000256" key="1">
    <source>
        <dbReference type="ARBA" id="ARBA00004141"/>
    </source>
</evidence>
<dbReference type="InterPro" id="IPR029481">
    <property type="entry name" value="ABC_trans_N"/>
</dbReference>